<name>A0A4Q1CIJ4_9BACT</name>
<reference evidence="6 7" key="1">
    <citation type="submission" date="2019-01" db="EMBL/GenBank/DDBJ databases">
        <title>Lacibacter sp. strain TTM-7.</title>
        <authorList>
            <person name="Chen W.-M."/>
        </authorList>
    </citation>
    <scope>NUCLEOTIDE SEQUENCE [LARGE SCALE GENOMIC DNA]</scope>
    <source>
        <strain evidence="6 7">TTM-7</strain>
    </source>
</reference>
<evidence type="ECO:0000313" key="7">
    <source>
        <dbReference type="Proteomes" id="UP000290204"/>
    </source>
</evidence>
<keyword evidence="2 5" id="KW-0812">Transmembrane</keyword>
<dbReference type="EMBL" id="SDHW01000003">
    <property type="protein sequence ID" value="RXK59894.1"/>
    <property type="molecule type" value="Genomic_DNA"/>
</dbReference>
<sequence length="121" mass="13687">MEQNFADLREVRYANVSGDERSIAILTHVLSIFFSIIAPLIIYLVKKNDSRYVGEHAKEALNFGISVFIYCIICIPLIFLIIGIFLLIAIGIGSLILYILAAVKAADDVLYRYPFTIRFIK</sequence>
<dbReference type="Pfam" id="PF09685">
    <property type="entry name" value="MamF_MmsF"/>
    <property type="match status" value="1"/>
</dbReference>
<keyword evidence="4 5" id="KW-0472">Membrane</keyword>
<comment type="subcellular location">
    <subcellularLocation>
        <location evidence="1">Membrane</location>
        <topology evidence="1">Multi-pass membrane protein</topology>
    </subcellularLocation>
</comment>
<gene>
    <name evidence="6" type="ORF">ESA94_12655</name>
</gene>
<evidence type="ECO:0000256" key="1">
    <source>
        <dbReference type="ARBA" id="ARBA00004141"/>
    </source>
</evidence>
<feature type="transmembrane region" description="Helical" evidence="5">
    <location>
        <begin position="67"/>
        <end position="100"/>
    </location>
</feature>
<accession>A0A4Q1CIJ4</accession>
<keyword evidence="3 5" id="KW-1133">Transmembrane helix</keyword>
<dbReference type="InterPro" id="IPR019109">
    <property type="entry name" value="MamF_MmsF"/>
</dbReference>
<evidence type="ECO:0000256" key="4">
    <source>
        <dbReference type="ARBA" id="ARBA00023136"/>
    </source>
</evidence>
<dbReference type="Proteomes" id="UP000290204">
    <property type="component" value="Unassembled WGS sequence"/>
</dbReference>
<evidence type="ECO:0000256" key="3">
    <source>
        <dbReference type="ARBA" id="ARBA00022989"/>
    </source>
</evidence>
<keyword evidence="7" id="KW-1185">Reference proteome</keyword>
<feature type="transmembrane region" description="Helical" evidence="5">
    <location>
        <begin position="23"/>
        <end position="46"/>
    </location>
</feature>
<dbReference type="OrthoDB" id="9808930at2"/>
<organism evidence="6 7">
    <name type="scientific">Lacibacter luteus</name>
    <dbReference type="NCBI Taxonomy" id="2508719"/>
    <lineage>
        <taxon>Bacteria</taxon>
        <taxon>Pseudomonadati</taxon>
        <taxon>Bacteroidota</taxon>
        <taxon>Chitinophagia</taxon>
        <taxon>Chitinophagales</taxon>
        <taxon>Chitinophagaceae</taxon>
        <taxon>Lacibacter</taxon>
    </lineage>
</organism>
<evidence type="ECO:0000313" key="6">
    <source>
        <dbReference type="EMBL" id="RXK59894.1"/>
    </source>
</evidence>
<evidence type="ECO:0000256" key="2">
    <source>
        <dbReference type="ARBA" id="ARBA00022692"/>
    </source>
</evidence>
<comment type="caution">
    <text evidence="6">The sequence shown here is derived from an EMBL/GenBank/DDBJ whole genome shotgun (WGS) entry which is preliminary data.</text>
</comment>
<proteinExistence type="predicted"/>
<dbReference type="AlphaFoldDB" id="A0A4Q1CIJ4"/>
<protein>
    <submittedName>
        <fullName evidence="6">DUF4870 domain-containing protein</fullName>
    </submittedName>
</protein>
<evidence type="ECO:0000256" key="5">
    <source>
        <dbReference type="SAM" id="Phobius"/>
    </source>
</evidence>
<dbReference type="RefSeq" id="WP_129131268.1">
    <property type="nucleotide sequence ID" value="NZ_SDHW01000003.1"/>
</dbReference>